<evidence type="ECO:0000256" key="1">
    <source>
        <dbReference type="SAM" id="MobiDB-lite"/>
    </source>
</evidence>
<reference evidence="2 3" key="1">
    <citation type="submission" date="2020-08" db="EMBL/GenBank/DDBJ databases">
        <title>Sequencing the genomes of 1000 actinobacteria strains.</title>
        <authorList>
            <person name="Klenk H.-P."/>
        </authorList>
    </citation>
    <scope>NUCLEOTIDE SEQUENCE [LARGE SCALE GENOMIC DNA]</scope>
    <source>
        <strain evidence="2 3">DSM 43582</strain>
    </source>
</reference>
<organism evidence="2 3">
    <name type="scientific">Nocardia transvalensis</name>
    <dbReference type="NCBI Taxonomy" id="37333"/>
    <lineage>
        <taxon>Bacteria</taxon>
        <taxon>Bacillati</taxon>
        <taxon>Actinomycetota</taxon>
        <taxon>Actinomycetes</taxon>
        <taxon>Mycobacteriales</taxon>
        <taxon>Nocardiaceae</taxon>
        <taxon>Nocardia</taxon>
    </lineage>
</organism>
<evidence type="ECO:0000313" key="3">
    <source>
        <dbReference type="Proteomes" id="UP000540412"/>
    </source>
</evidence>
<sequence>MPDLPEDPTAEQVEAWMDLVRLVQDDDFRAAVRRMAEYQARERADGDTTGLHHELTGTVREDVGRALT</sequence>
<dbReference type="Proteomes" id="UP000540412">
    <property type="component" value="Unassembled WGS sequence"/>
</dbReference>
<feature type="region of interest" description="Disordered" evidence="1">
    <location>
        <begin position="39"/>
        <end position="68"/>
    </location>
</feature>
<accession>A0A7W9PNL1</accession>
<gene>
    <name evidence="2" type="ORF">BJY24_007745</name>
</gene>
<evidence type="ECO:0000313" key="2">
    <source>
        <dbReference type="EMBL" id="MBB5918833.1"/>
    </source>
</evidence>
<proteinExistence type="predicted"/>
<dbReference type="AlphaFoldDB" id="A0A7W9PNL1"/>
<dbReference type="RefSeq" id="WP_040751658.1">
    <property type="nucleotide sequence ID" value="NZ_JACHIT010000002.1"/>
</dbReference>
<dbReference type="EMBL" id="JACHIT010000002">
    <property type="protein sequence ID" value="MBB5918833.1"/>
    <property type="molecule type" value="Genomic_DNA"/>
</dbReference>
<protein>
    <submittedName>
        <fullName evidence="2">Uncharacterized protein</fullName>
    </submittedName>
</protein>
<comment type="caution">
    <text evidence="2">The sequence shown here is derived from an EMBL/GenBank/DDBJ whole genome shotgun (WGS) entry which is preliminary data.</text>
</comment>
<name>A0A7W9PNL1_9NOCA</name>
<keyword evidence="3" id="KW-1185">Reference proteome</keyword>